<dbReference type="EMBL" id="WIGO01000084">
    <property type="protein sequence ID" value="KAF6831207.1"/>
    <property type="molecule type" value="Genomic_DNA"/>
</dbReference>
<dbReference type="PANTHER" id="PTHR10642">
    <property type="entry name" value="RIBONUCLEASE H1"/>
    <property type="match status" value="1"/>
</dbReference>
<comment type="similarity">
    <text evidence="2">Belongs to the RNase H family.</text>
</comment>
<comment type="caution">
    <text evidence="9">The sequence shown here is derived from an EMBL/GenBank/DDBJ whole genome shotgun (WGS) entry which is preliminary data.</text>
</comment>
<keyword evidence="10" id="KW-1185">Reference proteome</keyword>
<evidence type="ECO:0000256" key="7">
    <source>
        <dbReference type="ARBA" id="ARBA00022801"/>
    </source>
</evidence>
<dbReference type="InterPro" id="IPR050092">
    <property type="entry name" value="RNase_H"/>
</dbReference>
<dbReference type="GO" id="GO:0046872">
    <property type="term" value="F:metal ion binding"/>
    <property type="evidence" value="ECO:0007669"/>
    <property type="project" value="UniProtKB-KW"/>
</dbReference>
<evidence type="ECO:0000256" key="4">
    <source>
        <dbReference type="ARBA" id="ARBA00022722"/>
    </source>
</evidence>
<dbReference type="GO" id="GO:0043137">
    <property type="term" value="P:DNA replication, removal of RNA primer"/>
    <property type="evidence" value="ECO:0007669"/>
    <property type="project" value="TreeGrafter"/>
</dbReference>
<evidence type="ECO:0000256" key="3">
    <source>
        <dbReference type="ARBA" id="ARBA00012180"/>
    </source>
</evidence>
<evidence type="ECO:0000256" key="1">
    <source>
        <dbReference type="ARBA" id="ARBA00000077"/>
    </source>
</evidence>
<dbReference type="Proteomes" id="UP000654918">
    <property type="component" value="Unassembled WGS sequence"/>
</dbReference>
<evidence type="ECO:0000313" key="9">
    <source>
        <dbReference type="EMBL" id="KAF6831207.1"/>
    </source>
</evidence>
<dbReference type="EC" id="3.1.26.4" evidence="3"/>
<protein>
    <recommendedName>
        <fullName evidence="3">ribonuclease H</fullName>
        <ecNumber evidence="3">3.1.26.4</ecNumber>
    </recommendedName>
</protein>
<dbReference type="InterPro" id="IPR036397">
    <property type="entry name" value="RNaseH_sf"/>
</dbReference>
<gene>
    <name evidence="9" type="ORF">CPLU01_06905</name>
</gene>
<evidence type="ECO:0000256" key="6">
    <source>
        <dbReference type="ARBA" id="ARBA00022759"/>
    </source>
</evidence>
<dbReference type="InterPro" id="IPR012337">
    <property type="entry name" value="RNaseH-like_sf"/>
</dbReference>
<dbReference type="InterPro" id="IPR002156">
    <property type="entry name" value="RNaseH_domain"/>
</dbReference>
<dbReference type="Pfam" id="PF00075">
    <property type="entry name" value="RNase_H"/>
    <property type="match status" value="1"/>
</dbReference>
<keyword evidence="5" id="KW-0479">Metal-binding</keyword>
<dbReference type="GO" id="GO:0003676">
    <property type="term" value="F:nucleic acid binding"/>
    <property type="evidence" value="ECO:0007669"/>
    <property type="project" value="InterPro"/>
</dbReference>
<keyword evidence="6" id="KW-0255">Endonuclease</keyword>
<name>A0A8H6KGJ1_9PEZI</name>
<keyword evidence="7" id="KW-0378">Hydrolase</keyword>
<dbReference type="CDD" id="cd13934">
    <property type="entry name" value="RNase_H_Dikarya_like"/>
    <property type="match status" value="1"/>
</dbReference>
<accession>A0A8H6KGJ1</accession>
<dbReference type="Gene3D" id="3.30.420.10">
    <property type="entry name" value="Ribonuclease H-like superfamily/Ribonuclease H"/>
    <property type="match status" value="1"/>
</dbReference>
<dbReference type="SUPFAM" id="SSF53098">
    <property type="entry name" value="Ribonuclease H-like"/>
    <property type="match status" value="1"/>
</dbReference>
<dbReference type="PROSITE" id="PS50879">
    <property type="entry name" value="RNASE_H_1"/>
    <property type="match status" value="1"/>
</dbReference>
<sequence length="234" mass="26440">MEPPGKVMVWGMASLPLDRRVEEYNELADSPDSHLQMKFYHPDMGTSEPLTLFMSIGNRYVNKEYPFEMLIFVDGACSSNGTHQAAGGCSFVCEKGHSAKFRLEDRGPDDKLYRPTSNGAELRATLAALNACPWYEEGFKSIVIATDSTYVAKGATEWSRSWIENGWRGKAGQVKNQDLWKALLLRVPELHNMGLFVSFWWIPRKWNKVADRAAKQATEEDAIEWFGNIGELPV</sequence>
<evidence type="ECO:0000259" key="8">
    <source>
        <dbReference type="PROSITE" id="PS50879"/>
    </source>
</evidence>
<comment type="catalytic activity">
    <reaction evidence="1">
        <text>Endonucleolytic cleavage to 5'-phosphomonoester.</text>
        <dbReference type="EC" id="3.1.26.4"/>
    </reaction>
</comment>
<reference evidence="9" key="1">
    <citation type="journal article" date="2020" name="Phytopathology">
        <title>Genome Sequence Resources of Colletotrichum truncatum, C. plurivorum, C. musicola, and C. sojae: Four Species Pathogenic to Soybean (Glycine max).</title>
        <authorList>
            <person name="Rogerio F."/>
            <person name="Boufleur T.R."/>
            <person name="Ciampi-Guillardi M."/>
            <person name="Sukno S.A."/>
            <person name="Thon M.R."/>
            <person name="Massola Junior N.S."/>
            <person name="Baroncelli R."/>
        </authorList>
    </citation>
    <scope>NUCLEOTIDE SEQUENCE</scope>
    <source>
        <strain evidence="9">LFN00145</strain>
    </source>
</reference>
<evidence type="ECO:0000313" key="10">
    <source>
        <dbReference type="Proteomes" id="UP000654918"/>
    </source>
</evidence>
<proteinExistence type="inferred from homology"/>
<dbReference type="PANTHER" id="PTHR10642:SF26">
    <property type="entry name" value="RIBONUCLEASE H1"/>
    <property type="match status" value="1"/>
</dbReference>
<dbReference type="AlphaFoldDB" id="A0A8H6KGJ1"/>
<dbReference type="GO" id="GO:0004523">
    <property type="term" value="F:RNA-DNA hybrid ribonuclease activity"/>
    <property type="evidence" value="ECO:0007669"/>
    <property type="project" value="UniProtKB-EC"/>
</dbReference>
<evidence type="ECO:0000256" key="5">
    <source>
        <dbReference type="ARBA" id="ARBA00022723"/>
    </source>
</evidence>
<evidence type="ECO:0000256" key="2">
    <source>
        <dbReference type="ARBA" id="ARBA00005300"/>
    </source>
</evidence>
<organism evidence="9 10">
    <name type="scientific">Colletotrichum plurivorum</name>
    <dbReference type="NCBI Taxonomy" id="2175906"/>
    <lineage>
        <taxon>Eukaryota</taxon>
        <taxon>Fungi</taxon>
        <taxon>Dikarya</taxon>
        <taxon>Ascomycota</taxon>
        <taxon>Pezizomycotina</taxon>
        <taxon>Sordariomycetes</taxon>
        <taxon>Hypocreomycetidae</taxon>
        <taxon>Glomerellales</taxon>
        <taxon>Glomerellaceae</taxon>
        <taxon>Colletotrichum</taxon>
        <taxon>Colletotrichum orchidearum species complex</taxon>
    </lineage>
</organism>
<keyword evidence="4" id="KW-0540">Nuclease</keyword>
<feature type="domain" description="RNase H type-1" evidence="8">
    <location>
        <begin position="65"/>
        <end position="219"/>
    </location>
</feature>